<accession>A0A1R3JKX1</accession>
<dbReference type="PANTHER" id="PTHR31373:SF27">
    <property type="entry name" value="TROVE DOMAIN-CONTAINING PROTEIN"/>
    <property type="match status" value="1"/>
</dbReference>
<dbReference type="EMBL" id="AWUE01015834">
    <property type="protein sequence ID" value="OMO95471.1"/>
    <property type="molecule type" value="Genomic_DNA"/>
</dbReference>
<protein>
    <recommendedName>
        <fullName evidence="6">von Willebrand factor, type A</fullName>
    </recommendedName>
</protein>
<dbReference type="InterPro" id="IPR058580">
    <property type="entry name" value="DUF2828"/>
</dbReference>
<evidence type="ECO:0000313" key="4">
    <source>
        <dbReference type="EMBL" id="OMO95471.1"/>
    </source>
</evidence>
<keyword evidence="5" id="KW-1185">Reference proteome</keyword>
<comment type="caution">
    <text evidence="4">The sequence shown here is derived from an EMBL/GenBank/DDBJ whole genome shotgun (WGS) entry which is preliminary data.</text>
</comment>
<evidence type="ECO:0000256" key="1">
    <source>
        <dbReference type="SAM" id="MobiDB-lite"/>
    </source>
</evidence>
<evidence type="ECO:0000259" key="2">
    <source>
        <dbReference type="Pfam" id="PF11443"/>
    </source>
</evidence>
<dbReference type="PIRSF" id="PIRSF015417">
    <property type="entry name" value="T31B5_30_vWA"/>
    <property type="match status" value="1"/>
</dbReference>
<dbReference type="AlphaFoldDB" id="A0A1R3JKX1"/>
<evidence type="ECO:0000259" key="3">
    <source>
        <dbReference type="Pfam" id="PF25043"/>
    </source>
</evidence>
<organism evidence="4 5">
    <name type="scientific">Corchorus olitorius</name>
    <dbReference type="NCBI Taxonomy" id="93759"/>
    <lineage>
        <taxon>Eukaryota</taxon>
        <taxon>Viridiplantae</taxon>
        <taxon>Streptophyta</taxon>
        <taxon>Embryophyta</taxon>
        <taxon>Tracheophyta</taxon>
        <taxon>Spermatophyta</taxon>
        <taxon>Magnoliopsida</taxon>
        <taxon>eudicotyledons</taxon>
        <taxon>Gunneridae</taxon>
        <taxon>Pentapetalae</taxon>
        <taxon>rosids</taxon>
        <taxon>malvids</taxon>
        <taxon>Malvales</taxon>
        <taxon>Malvaceae</taxon>
        <taxon>Grewioideae</taxon>
        <taxon>Apeibeae</taxon>
        <taxon>Corchorus</taxon>
    </lineage>
</organism>
<feature type="compositionally biased region" description="Basic residues" evidence="1">
    <location>
        <begin position="167"/>
        <end position="176"/>
    </location>
</feature>
<dbReference type="OrthoDB" id="1149618at2759"/>
<dbReference type="Proteomes" id="UP000187203">
    <property type="component" value="Unassembled WGS sequence"/>
</dbReference>
<name>A0A1R3JKX1_9ROSI</name>
<dbReference type="PANTHER" id="PTHR31373">
    <property type="entry name" value="OS06G0652100 PROTEIN"/>
    <property type="match status" value="1"/>
</dbReference>
<feature type="domain" description="DUF7788" evidence="3">
    <location>
        <begin position="412"/>
        <end position="640"/>
    </location>
</feature>
<feature type="region of interest" description="Disordered" evidence="1">
    <location>
        <begin position="167"/>
        <end position="208"/>
    </location>
</feature>
<dbReference type="Pfam" id="PF11443">
    <property type="entry name" value="DUF2828"/>
    <property type="match status" value="1"/>
</dbReference>
<feature type="domain" description="DUF2828" evidence="2">
    <location>
        <begin position="43"/>
        <end position="410"/>
    </location>
</feature>
<evidence type="ECO:0000313" key="5">
    <source>
        <dbReference type="Proteomes" id="UP000187203"/>
    </source>
</evidence>
<evidence type="ECO:0008006" key="6">
    <source>
        <dbReference type="Google" id="ProtNLM"/>
    </source>
</evidence>
<proteinExistence type="predicted"/>
<gene>
    <name evidence="4" type="ORF">COLO4_15862</name>
</gene>
<sequence>MASNGLLLGPPALHPNGDDPMMDSLHVGVDKIQLEAIKPIAVTKTESLTSLDGANPCLDLFFSALPSTPAHDLVQLLAAAWSFDPLTTLKLVCNLRGIRGTGKSDKESFYTAAVWLYNNHPKTLACNVRVFVEFGCYRDLLEILYRLLEGEKVRVYEKQELEDKKEKKKLGHKSFRRPQLSRGRGFPASKNPNNKETAKERRKAKQLGKAQQAYRRYCTDPIYRLLHDCVSDFFAEKLKHDIRFLNSGDVRKISLASKWCPSIDSAYDKATLICESIARRMFPRESDSEYEGLEEAHYAFRIRDRLRKQVLVPLHKALELPELYMSSKQWDALPYNKVPSVAMKNYKNHFLQHDNKRFKGYIEGVKEEDETIGAGALLPHHIIASLKDAEEVAELQWRKMVEGLKRKGKLNNCIAVCDVSKRMEGTSMEVSVALGMLISELSQEPWKEKVVTFGSHAELHSLQGHSLLSKANLLSKMDGSEHVDLEKVFDRILQVAVKEKVEEDKMIKRVFVFSGMGFDEAILQNQVSTHSSDEFSDCDNPYSDSDSYYSVEDTTLGSDWYVEGKKTEDKQKKLKTESWESMYGRIQMKFQEKGFTMPEIVFWNLNNSPNMAVPVNQGGVALVSGFSKNLLQLFLDNGGIIDPITVMEQVISGELYQNLSVYD</sequence>
<reference evidence="5" key="1">
    <citation type="submission" date="2013-09" db="EMBL/GenBank/DDBJ databases">
        <title>Corchorus olitorius genome sequencing.</title>
        <authorList>
            <person name="Alam M."/>
            <person name="Haque M.S."/>
            <person name="Islam M.S."/>
            <person name="Emdad E.M."/>
            <person name="Islam M.M."/>
            <person name="Ahmed B."/>
            <person name="Halim A."/>
            <person name="Hossen Q.M.M."/>
            <person name="Hossain M.Z."/>
            <person name="Ahmed R."/>
            <person name="Khan M.M."/>
            <person name="Islam R."/>
            <person name="Rashid M.M."/>
            <person name="Khan S.A."/>
            <person name="Rahman M.S."/>
            <person name="Alam M."/>
            <person name="Yahiya A.S."/>
            <person name="Khan M.S."/>
            <person name="Azam M.S."/>
            <person name="Haque T."/>
            <person name="Lashkar M.Z.H."/>
            <person name="Akhand A.I."/>
            <person name="Morshed G."/>
            <person name="Roy S."/>
            <person name="Uddin K.S."/>
            <person name="Rabeya T."/>
            <person name="Hossain A.S."/>
            <person name="Chowdhury A."/>
            <person name="Snigdha A.R."/>
            <person name="Mortoza M.S."/>
            <person name="Matin S.A."/>
            <person name="Hoque S.M.E."/>
            <person name="Islam M.K."/>
            <person name="Roy D.K."/>
            <person name="Haider R."/>
            <person name="Moosa M.M."/>
            <person name="Elias S.M."/>
            <person name="Hasan A.M."/>
            <person name="Jahan S."/>
            <person name="Shafiuddin M."/>
            <person name="Mahmood N."/>
            <person name="Shommy N.S."/>
        </authorList>
    </citation>
    <scope>NUCLEOTIDE SEQUENCE [LARGE SCALE GENOMIC DNA]</scope>
    <source>
        <strain evidence="5">cv. O-4</strain>
    </source>
</reference>
<dbReference type="Pfam" id="PF25043">
    <property type="entry name" value="DUF7788"/>
    <property type="match status" value="1"/>
</dbReference>
<dbReference type="InterPro" id="IPR056690">
    <property type="entry name" value="DUF7788"/>
</dbReference>
<dbReference type="InterPro" id="IPR011205">
    <property type="entry name" value="UCP015417_vWA"/>
</dbReference>